<sequence length="642" mass="70936">MDQCRPLNRISIASLEDDQFFRAHSTQPPSRLMSTFASRRDGSLPEDVPTAAQPSERSLRLFLTQATLPSVDGQTSFDRAETHEVPSALDAISPSEGTSTTSSDAVKDSLVSLPEPSVTTRRWSSATGREQGLTACHYQSRLPLTTEPQLDYYIGKHETDSILSNVRTYLSTRQRVKNPRKPTLIVTNENNTLVTSIQAPADNPLPASPENQYLVTTDNIARILDIVVAGVRGIQADGVQPDCQSLLFFNAGHAKPTLRNQNIIPGVSAAAEPATTICSPQPCFSAADGFEKSGRSYSTPKTTYSMPQRNLDFRPSFFRTLLSPNTPKSSMGSFSDSSCQDDAYHDDVYLDCLNASVAGAEVSEPSGSVTLLDSYQGRHHSWPQSCRIARRVSFWPSPPQTSFNPFEEQFRQARKRSISEPLPQIQLRDEGIHVATPAPMASFPRLVSRSCTNDWLTPLGLFDDVENNEQSEFRTMISSLYSHGIDAHSGVPVCNPLPTLEEGSQTASTSPIHSPLEVCHPRLQTQENQGPPQGDQLHEGDGEKVGRSMGAASHRRIRVREPHNPHKDTTQNLVDGLRHYRFTPTSDQEPEYILSEQPPQPSWIRAALEGDGMQKRSSRDMLQRILRQSDPSSMRSSRSKSS</sequence>
<evidence type="ECO:0000313" key="1">
    <source>
        <dbReference type="EMBL" id="KAJ8131102.1"/>
    </source>
</evidence>
<dbReference type="Proteomes" id="UP001153332">
    <property type="component" value="Unassembled WGS sequence"/>
</dbReference>
<organism evidence="1 2">
    <name type="scientific">Lasiodiplodia mahajangana</name>
    <dbReference type="NCBI Taxonomy" id="1108764"/>
    <lineage>
        <taxon>Eukaryota</taxon>
        <taxon>Fungi</taxon>
        <taxon>Dikarya</taxon>
        <taxon>Ascomycota</taxon>
        <taxon>Pezizomycotina</taxon>
        <taxon>Dothideomycetes</taxon>
        <taxon>Dothideomycetes incertae sedis</taxon>
        <taxon>Botryosphaeriales</taxon>
        <taxon>Botryosphaeriaceae</taxon>
        <taxon>Lasiodiplodia</taxon>
    </lineage>
</organism>
<proteinExistence type="predicted"/>
<name>A0ACC2JUU1_9PEZI</name>
<dbReference type="EMBL" id="JAPUUL010000359">
    <property type="protein sequence ID" value="KAJ8131102.1"/>
    <property type="molecule type" value="Genomic_DNA"/>
</dbReference>
<evidence type="ECO:0000313" key="2">
    <source>
        <dbReference type="Proteomes" id="UP001153332"/>
    </source>
</evidence>
<reference evidence="1" key="1">
    <citation type="submission" date="2022-12" db="EMBL/GenBank/DDBJ databases">
        <title>Genome Sequence of Lasiodiplodia mahajangana.</title>
        <authorList>
            <person name="Buettner E."/>
        </authorList>
    </citation>
    <scope>NUCLEOTIDE SEQUENCE</scope>
    <source>
        <strain evidence="1">VT137</strain>
    </source>
</reference>
<protein>
    <submittedName>
        <fullName evidence="1">Uncharacterized protein</fullName>
    </submittedName>
</protein>
<keyword evidence="2" id="KW-1185">Reference proteome</keyword>
<accession>A0ACC2JUU1</accession>
<gene>
    <name evidence="1" type="ORF">O1611_g2528</name>
</gene>
<comment type="caution">
    <text evidence="1">The sequence shown here is derived from an EMBL/GenBank/DDBJ whole genome shotgun (WGS) entry which is preliminary data.</text>
</comment>